<dbReference type="AlphaFoldDB" id="A0AB32W3U9"/>
<feature type="domain" description="Transposase MuDR plant" evidence="1">
    <location>
        <begin position="9"/>
        <end position="62"/>
    </location>
</feature>
<sequence length="435" mass="50391">MDDHLYREKVFLSKAELKRALSMLALKEHFEFRVKKSCHARYEVGCKDKACKFTLRATKLLEGEYWQVRMLHKVHTCTVDGLQCRYRAMSVRVIGELIFSRVQGNCVTPLRPKEIIEEMNRKWGLQCLYGKAWQAKEYTESFVFGLPEKSFQLLPSYFHMLELENPVAIDATHLKDRFKSILFVAICKNANKHIYPLAFGIGHVEDEESWSWFLKRRAIGCLENAMFISDQHLGIKNAVEKVYKDARHSLCNYHLGKNVKNRFKREDVAAIFTMAANCYKIVDFDRYMNQLKQLCKPAYDSLMRLGPERWARARSPVRRYKLMTSNTAKCINSYLRHARKMSITPLNSARTITRLGLGQRDMRFSFARLGIPMSGISLMMCNKLSFCHQVGEVKQENLGGKGFHQLGKAADDVDVHNAKAMVIIDKIIGLRLHLY</sequence>
<evidence type="ECO:0000313" key="3">
    <source>
        <dbReference type="Proteomes" id="UP000694886"/>
    </source>
</evidence>
<accession>A0AB32W3U9</accession>
<feature type="domain" description="MULE transposase" evidence="2">
    <location>
        <begin position="167"/>
        <end position="258"/>
    </location>
</feature>
<reference evidence="4" key="2">
    <citation type="submission" date="2025-08" db="UniProtKB">
        <authorList>
            <consortium name="RefSeq"/>
        </authorList>
    </citation>
    <scope>IDENTIFICATION</scope>
</reference>
<dbReference type="KEGG" id="tcc:108661289"/>
<dbReference type="InterPro" id="IPR018289">
    <property type="entry name" value="MULE_transposase_dom"/>
</dbReference>
<dbReference type="InterPro" id="IPR004332">
    <property type="entry name" value="Transposase_MuDR"/>
</dbReference>
<dbReference type="Proteomes" id="UP000694886">
    <property type="component" value="Chromosome 1"/>
</dbReference>
<protein>
    <submittedName>
        <fullName evidence="4">Uncharacterized protein LOC108661289</fullName>
    </submittedName>
</protein>
<dbReference type="Pfam" id="PF10551">
    <property type="entry name" value="MULE"/>
    <property type="match status" value="1"/>
</dbReference>
<dbReference type="RefSeq" id="XP_017972762.1">
    <property type="nucleotide sequence ID" value="XM_018117273.1"/>
</dbReference>
<evidence type="ECO:0000313" key="4">
    <source>
        <dbReference type="RefSeq" id="XP_017972762.1"/>
    </source>
</evidence>
<evidence type="ECO:0000259" key="1">
    <source>
        <dbReference type="Pfam" id="PF03108"/>
    </source>
</evidence>
<evidence type="ECO:0000259" key="2">
    <source>
        <dbReference type="Pfam" id="PF10551"/>
    </source>
</evidence>
<gene>
    <name evidence="4" type="primary">LOC108661289</name>
</gene>
<proteinExistence type="predicted"/>
<dbReference type="GeneID" id="108661289"/>
<dbReference type="PANTHER" id="PTHR31973">
    <property type="entry name" value="POLYPROTEIN, PUTATIVE-RELATED"/>
    <property type="match status" value="1"/>
</dbReference>
<reference evidence="3" key="1">
    <citation type="journal article" date="1997" name="Nucleic Acids Res.">
        <title>tRNAscan-SE: a program for improved detection of transfer RNA genes in genomic sequence.</title>
        <authorList>
            <person name="Lowe T.M."/>
            <person name="Eddy S.R."/>
        </authorList>
    </citation>
    <scope>NUCLEOTIDE SEQUENCE [LARGE SCALE GENOMIC DNA]</scope>
    <source>
        <strain evidence="3">r\B97-61/B2</strain>
    </source>
</reference>
<dbReference type="Gramene" id="Tc01v2_t015590.1">
    <property type="protein sequence ID" value="Tc01v2_p015590.1"/>
    <property type="gene ID" value="Tc01v2_g015590"/>
</dbReference>
<organism evidence="3 4">
    <name type="scientific">Theobroma cacao</name>
    <name type="common">Cacao</name>
    <name type="synonym">Cocoa</name>
    <dbReference type="NCBI Taxonomy" id="3641"/>
    <lineage>
        <taxon>Eukaryota</taxon>
        <taxon>Viridiplantae</taxon>
        <taxon>Streptophyta</taxon>
        <taxon>Embryophyta</taxon>
        <taxon>Tracheophyta</taxon>
        <taxon>Spermatophyta</taxon>
        <taxon>Magnoliopsida</taxon>
        <taxon>eudicotyledons</taxon>
        <taxon>Gunneridae</taxon>
        <taxon>Pentapetalae</taxon>
        <taxon>rosids</taxon>
        <taxon>malvids</taxon>
        <taxon>Malvales</taxon>
        <taxon>Malvaceae</taxon>
        <taxon>Byttnerioideae</taxon>
        <taxon>Theobroma</taxon>
    </lineage>
</organism>
<dbReference type="PANTHER" id="PTHR31973:SF195">
    <property type="entry name" value="MUDR FAMILY TRANSPOSASE"/>
    <property type="match status" value="1"/>
</dbReference>
<name>A0AB32W3U9_THECC</name>
<dbReference type="Pfam" id="PF03108">
    <property type="entry name" value="DBD_Tnp_Mut"/>
    <property type="match status" value="1"/>
</dbReference>